<dbReference type="GO" id="GO:0016787">
    <property type="term" value="F:hydrolase activity"/>
    <property type="evidence" value="ECO:0007669"/>
    <property type="project" value="UniProtKB-KW"/>
</dbReference>
<dbReference type="Gene3D" id="1.10.340.70">
    <property type="match status" value="1"/>
</dbReference>
<dbReference type="Pfam" id="PF17917">
    <property type="entry name" value="RT_RNaseH"/>
    <property type="match status" value="1"/>
</dbReference>
<keyword evidence="8" id="KW-0863">Zinc-finger</keyword>
<dbReference type="PROSITE" id="PS50994">
    <property type="entry name" value="INTEGRASE"/>
    <property type="match status" value="1"/>
</dbReference>
<dbReference type="PANTHER" id="PTHR37984">
    <property type="entry name" value="PROTEIN CBG26694"/>
    <property type="match status" value="1"/>
</dbReference>
<evidence type="ECO:0000256" key="4">
    <source>
        <dbReference type="ARBA" id="ARBA00022722"/>
    </source>
</evidence>
<keyword evidence="3" id="KW-0548">Nucleotidyltransferase</keyword>
<dbReference type="InterPro" id="IPR041373">
    <property type="entry name" value="RT_RNaseH"/>
</dbReference>
<dbReference type="Gene3D" id="3.30.70.270">
    <property type="match status" value="1"/>
</dbReference>
<dbReference type="SUPFAM" id="SSF57756">
    <property type="entry name" value="Retrovirus zinc finger-like domains"/>
    <property type="match status" value="1"/>
</dbReference>
<dbReference type="Proteomes" id="UP000625711">
    <property type="component" value="Unassembled WGS sequence"/>
</dbReference>
<keyword evidence="5" id="KW-0255">Endonuclease</keyword>
<accession>A0A834IG30</accession>
<feature type="compositionally biased region" description="Polar residues" evidence="9">
    <location>
        <begin position="426"/>
        <end position="438"/>
    </location>
</feature>
<dbReference type="EC" id="2.7.7.49" evidence="1"/>
<dbReference type="InterPro" id="IPR041588">
    <property type="entry name" value="Integrase_H2C2"/>
</dbReference>
<dbReference type="GO" id="GO:0042575">
    <property type="term" value="C:DNA polymerase complex"/>
    <property type="evidence" value="ECO:0007669"/>
    <property type="project" value="UniProtKB-ARBA"/>
</dbReference>
<dbReference type="CDD" id="cd09274">
    <property type="entry name" value="RNase_HI_RT_Ty3"/>
    <property type="match status" value="1"/>
</dbReference>
<dbReference type="InterPro" id="IPR036397">
    <property type="entry name" value="RNaseH_sf"/>
</dbReference>
<feature type="compositionally biased region" description="Basic and acidic residues" evidence="9">
    <location>
        <begin position="86"/>
        <end position="112"/>
    </location>
</feature>
<keyword evidence="6" id="KW-0378">Hydrolase</keyword>
<keyword evidence="13" id="KW-1185">Reference proteome</keyword>
<dbReference type="GO" id="GO:0015074">
    <property type="term" value="P:DNA integration"/>
    <property type="evidence" value="ECO:0007669"/>
    <property type="project" value="InterPro"/>
</dbReference>
<dbReference type="InterPro" id="IPR001878">
    <property type="entry name" value="Znf_CCHC"/>
</dbReference>
<gene>
    <name evidence="12" type="ORF">GWI33_008430</name>
</gene>
<dbReference type="GO" id="GO:0003964">
    <property type="term" value="F:RNA-directed DNA polymerase activity"/>
    <property type="evidence" value="ECO:0007669"/>
    <property type="project" value="UniProtKB-KW"/>
</dbReference>
<feature type="compositionally biased region" description="Basic and acidic residues" evidence="9">
    <location>
        <begin position="19"/>
        <end position="28"/>
    </location>
</feature>
<evidence type="ECO:0000256" key="1">
    <source>
        <dbReference type="ARBA" id="ARBA00012493"/>
    </source>
</evidence>
<sequence length="1524" mass="173995">MDSKKTATKRPASQEEPMEDRRRWERSRGSRPTTRSRMLSDRSPLRKRSREDQREGRRLRLRYEVTGRRQHERTEERHRRAGQQPTKEEELRRHEVNQQTEERQPVDQDGGKHVHRQPMDTLDGKEEGHQPACQKWGRHLGTPIEEENPSQLGNYPSAGTPTIQERHVVQSSQSAACQHAGTPSIERHQAMQQPREGTSQPVTGTPTIGRRHPLQSPQPTACQATNTPVIERHQAMQQLRPGTGQPITARCLPVSEAHQPDRGTPIVRHINTRGPLVSPPAPTDEASIRMHTAIRSPTTDRLPQQQVYHEPPEPLQNTPHWYTAPEGPSNWSQEAEHWEEPLPTSCRWGEQHTGHPRVYQPEAYGEYPALNSFQEEHHPEDYYEDYPQPSCQHGERYPAEPYEDWPQQSHQGKLYQPGHHGDHPPTSCQSREPCQLTVQRGDPPFDHFRGGGGLTDETPVPRTPSRRAGPPTTGTTGGAFPTGSADGRSAQYYRGGAAVIGNTECLASKPLNTERSGPNFLSGAERHHGSKLALQNRSVRVYHGWSETSRSYIMQSKLDGLAKVWYYSLDENEKNWEGWKLALSEAFPSHERFMDNMWKLLTRKKLPDKTMVHYFYMKNILTKKCEISRQNAVICIIDGLPKSLHGPAKTGNYQSPEALFQGFLSQMDDSESVSQLITANPATGRQIRCYICNKTGHMARMCRGIPHSLDNSGQSAAREPPRRTEQKHPSFATICCASRKCTNCNREGHSRVGCWFTKRAAVKTLHRQVNYTNNTGNQIYVANMRVAKNLNLQLEAPDTYIKGFGNQITYTKGQAFLVIQINGVSVKSTLHFVKTEMGNVDITIGQPIINSGDIEMRISEGKVTLLKATKKCNKVETENDDQAKKHKVRTVQAVEIAPNTTAAVRVQAHAPNLVIPPKISKNYVTSTVVTADPIFEMNITNIWNTTLKTGGKQTVARGYVIKERQIDEFRNYELQTIDVNEICMGEIPRKDRRRLYELLEEYNSCFDTVAESSVEKTAFITPDGCWEFLRLPFGVCNAPATFQRLLNAVLGKLRFREVMIYLDDILIPSTTINEETWQQLETSRATTKEESVYHSYELETLAVVESIKRFKIYLTGINFKIVTDWSAVRLTFSKKDLVPRIARWWLSIQDFDFEIEHKPGKQMTHVDALSRNVETANIHKIDCIDDWDYCLQSQDAELRTIKNRLNQKNVGKELKNPYVKKNHRLSARFSFMRKYHDDMGHIGLNKCEKLIKSKFWFHKMTRFIKKYINSCIDCAFKQGKHGKKEGFLYPIKKPQKPMDTWHLDHVSPFVKNSGFAYILTIVDSYSKFCFARRTKTTNTKEVVYNLRDLFSMFGVPSRIISDQASPRSNGQVERYNQILLNGINTSISDEHEWYEKVPRVVLGINNTENKSTGFTPHKLIFGFDKNIQADLEDGNELETNRARTESKQASRKTEIRFRGPYKITKTLGYDRYEIVPLKGIKGYKNYKATVSAEQLRIFKDGPSESETESEASSIEDLINLLGGQ</sequence>
<feature type="region of interest" description="Disordered" evidence="9">
    <location>
        <begin position="1"/>
        <end position="135"/>
    </location>
</feature>
<evidence type="ECO:0000256" key="2">
    <source>
        <dbReference type="ARBA" id="ARBA00022679"/>
    </source>
</evidence>
<dbReference type="CDD" id="cd01647">
    <property type="entry name" value="RT_LTR"/>
    <property type="match status" value="1"/>
</dbReference>
<dbReference type="PANTHER" id="PTHR37984:SF5">
    <property type="entry name" value="PROTEIN NYNRIN-LIKE"/>
    <property type="match status" value="1"/>
</dbReference>
<evidence type="ECO:0000256" key="7">
    <source>
        <dbReference type="ARBA" id="ARBA00022918"/>
    </source>
</evidence>
<dbReference type="SUPFAM" id="SSF56672">
    <property type="entry name" value="DNA/RNA polymerases"/>
    <property type="match status" value="1"/>
</dbReference>
<evidence type="ECO:0000256" key="5">
    <source>
        <dbReference type="ARBA" id="ARBA00022759"/>
    </source>
</evidence>
<feature type="region of interest" description="Disordered" evidence="9">
    <location>
        <begin position="1501"/>
        <end position="1524"/>
    </location>
</feature>
<protein>
    <recommendedName>
        <fullName evidence="1">RNA-directed DNA polymerase</fullName>
        <ecNumber evidence="1">2.7.7.49</ecNumber>
    </recommendedName>
</protein>
<dbReference type="SMART" id="SM00343">
    <property type="entry name" value="ZnF_C2HC"/>
    <property type="match status" value="2"/>
</dbReference>
<feature type="domain" description="CCHC-type" evidence="10">
    <location>
        <begin position="688"/>
        <end position="703"/>
    </location>
</feature>
<dbReference type="InterPro" id="IPR012337">
    <property type="entry name" value="RNaseH-like_sf"/>
</dbReference>
<evidence type="ECO:0000256" key="8">
    <source>
        <dbReference type="PROSITE-ProRule" id="PRU00047"/>
    </source>
</evidence>
<feature type="region of interest" description="Disordered" evidence="9">
    <location>
        <begin position="189"/>
        <end position="222"/>
    </location>
</feature>
<dbReference type="PROSITE" id="PS50158">
    <property type="entry name" value="ZF_CCHC"/>
    <property type="match status" value="1"/>
</dbReference>
<keyword evidence="8" id="KW-0862">Zinc</keyword>
<feature type="region of interest" description="Disordered" evidence="9">
    <location>
        <begin position="309"/>
        <end position="335"/>
    </location>
</feature>
<keyword evidence="8" id="KW-0479">Metal-binding</keyword>
<dbReference type="Gene3D" id="3.30.420.10">
    <property type="entry name" value="Ribonuclease H-like superfamily/Ribonuclease H"/>
    <property type="match status" value="2"/>
</dbReference>
<evidence type="ECO:0000313" key="12">
    <source>
        <dbReference type="EMBL" id="KAF7278392.1"/>
    </source>
</evidence>
<evidence type="ECO:0000313" key="13">
    <source>
        <dbReference type="Proteomes" id="UP000625711"/>
    </source>
</evidence>
<dbReference type="GO" id="GO:0003676">
    <property type="term" value="F:nucleic acid binding"/>
    <property type="evidence" value="ECO:0007669"/>
    <property type="project" value="InterPro"/>
</dbReference>
<evidence type="ECO:0000256" key="6">
    <source>
        <dbReference type="ARBA" id="ARBA00022801"/>
    </source>
</evidence>
<dbReference type="InterPro" id="IPR043128">
    <property type="entry name" value="Rev_trsase/Diguanyl_cyclase"/>
</dbReference>
<dbReference type="InterPro" id="IPR050951">
    <property type="entry name" value="Retrovirus_Pol_polyprotein"/>
</dbReference>
<dbReference type="Pfam" id="PF17921">
    <property type="entry name" value="Integrase_H2C2"/>
    <property type="match status" value="1"/>
</dbReference>
<dbReference type="OrthoDB" id="6740446at2759"/>
<keyword evidence="2" id="KW-0808">Transferase</keyword>
<feature type="domain" description="Integrase catalytic" evidence="11">
    <location>
        <begin position="1293"/>
        <end position="1460"/>
    </location>
</feature>
<dbReference type="EMBL" id="JAACXV010000401">
    <property type="protein sequence ID" value="KAF7278392.1"/>
    <property type="molecule type" value="Genomic_DNA"/>
</dbReference>
<dbReference type="InterPro" id="IPR036875">
    <property type="entry name" value="Znf_CCHC_sf"/>
</dbReference>
<evidence type="ECO:0000259" key="11">
    <source>
        <dbReference type="PROSITE" id="PS50994"/>
    </source>
</evidence>
<evidence type="ECO:0000259" key="10">
    <source>
        <dbReference type="PROSITE" id="PS50158"/>
    </source>
</evidence>
<dbReference type="InterPro" id="IPR001584">
    <property type="entry name" value="Integrase_cat-core"/>
</dbReference>
<feature type="compositionally biased region" description="Basic and acidic residues" evidence="9">
    <location>
        <begin position="38"/>
        <end position="78"/>
    </location>
</feature>
<evidence type="ECO:0000256" key="9">
    <source>
        <dbReference type="SAM" id="MobiDB-lite"/>
    </source>
</evidence>
<dbReference type="Pfam" id="PF00098">
    <property type="entry name" value="zf-CCHC"/>
    <property type="match status" value="1"/>
</dbReference>
<name>A0A834IG30_RHYFE</name>
<dbReference type="InterPro" id="IPR043502">
    <property type="entry name" value="DNA/RNA_pol_sf"/>
</dbReference>
<keyword evidence="7" id="KW-0695">RNA-directed DNA polymerase</keyword>
<feature type="compositionally biased region" description="Polar residues" evidence="9">
    <location>
        <begin position="190"/>
        <end position="206"/>
    </location>
</feature>
<evidence type="ECO:0000256" key="3">
    <source>
        <dbReference type="ARBA" id="ARBA00022695"/>
    </source>
</evidence>
<reference evidence="12" key="1">
    <citation type="submission" date="2020-08" db="EMBL/GenBank/DDBJ databases">
        <title>Genome sequencing and assembly of the red palm weevil Rhynchophorus ferrugineus.</title>
        <authorList>
            <person name="Dias G.B."/>
            <person name="Bergman C.M."/>
            <person name="Manee M."/>
        </authorList>
    </citation>
    <scope>NUCLEOTIDE SEQUENCE</scope>
    <source>
        <strain evidence="12">AA-2017</strain>
        <tissue evidence="12">Whole larva</tissue>
    </source>
</reference>
<proteinExistence type="predicted"/>
<keyword evidence="4" id="KW-0540">Nuclease</keyword>
<dbReference type="SUPFAM" id="SSF53098">
    <property type="entry name" value="Ribonuclease H-like"/>
    <property type="match status" value="1"/>
</dbReference>
<dbReference type="GO" id="GO:0008270">
    <property type="term" value="F:zinc ion binding"/>
    <property type="evidence" value="ECO:0007669"/>
    <property type="project" value="UniProtKB-KW"/>
</dbReference>
<dbReference type="Pfam" id="PF00665">
    <property type="entry name" value="rve"/>
    <property type="match status" value="1"/>
</dbReference>
<feature type="compositionally biased region" description="Low complexity" evidence="9">
    <location>
        <begin position="466"/>
        <end position="485"/>
    </location>
</feature>
<feature type="region of interest" description="Disordered" evidence="9">
    <location>
        <begin position="380"/>
        <end position="488"/>
    </location>
</feature>
<comment type="caution">
    <text evidence="12">The sequence shown here is derived from an EMBL/GenBank/DDBJ whole genome shotgun (WGS) entry which is preliminary data.</text>
</comment>
<dbReference type="Gene3D" id="4.10.60.10">
    <property type="entry name" value="Zinc finger, CCHC-type"/>
    <property type="match status" value="1"/>
</dbReference>
<dbReference type="GO" id="GO:0004519">
    <property type="term" value="F:endonuclease activity"/>
    <property type="evidence" value="ECO:0007669"/>
    <property type="project" value="UniProtKB-KW"/>
</dbReference>
<organism evidence="12 13">
    <name type="scientific">Rhynchophorus ferrugineus</name>
    <name type="common">Red palm weevil</name>
    <name type="synonym">Curculio ferrugineus</name>
    <dbReference type="NCBI Taxonomy" id="354439"/>
    <lineage>
        <taxon>Eukaryota</taxon>
        <taxon>Metazoa</taxon>
        <taxon>Ecdysozoa</taxon>
        <taxon>Arthropoda</taxon>
        <taxon>Hexapoda</taxon>
        <taxon>Insecta</taxon>
        <taxon>Pterygota</taxon>
        <taxon>Neoptera</taxon>
        <taxon>Endopterygota</taxon>
        <taxon>Coleoptera</taxon>
        <taxon>Polyphaga</taxon>
        <taxon>Cucujiformia</taxon>
        <taxon>Curculionidae</taxon>
        <taxon>Dryophthorinae</taxon>
        <taxon>Rhynchophorus</taxon>
    </lineage>
</organism>